<feature type="compositionally biased region" description="Polar residues" evidence="1">
    <location>
        <begin position="216"/>
        <end position="226"/>
    </location>
</feature>
<proteinExistence type="predicted"/>
<feature type="region of interest" description="Disordered" evidence="1">
    <location>
        <begin position="252"/>
        <end position="281"/>
    </location>
</feature>
<evidence type="ECO:0000313" key="3">
    <source>
        <dbReference type="EMBL" id="KAL3425944.1"/>
    </source>
</evidence>
<keyword evidence="2" id="KW-0812">Transmembrane</keyword>
<evidence type="ECO:0000256" key="2">
    <source>
        <dbReference type="SAM" id="Phobius"/>
    </source>
</evidence>
<dbReference type="EMBL" id="JBFCZG010000002">
    <property type="protein sequence ID" value="KAL3425944.1"/>
    <property type="molecule type" value="Genomic_DNA"/>
</dbReference>
<accession>A0ABR4PRG9</accession>
<dbReference type="Proteomes" id="UP001629113">
    <property type="component" value="Unassembled WGS sequence"/>
</dbReference>
<feature type="region of interest" description="Disordered" evidence="1">
    <location>
        <begin position="210"/>
        <end position="234"/>
    </location>
</feature>
<feature type="region of interest" description="Disordered" evidence="1">
    <location>
        <begin position="662"/>
        <end position="713"/>
    </location>
</feature>
<keyword evidence="2" id="KW-0472">Membrane</keyword>
<reference evidence="3 4" key="1">
    <citation type="submission" date="2024-06" db="EMBL/GenBank/DDBJ databases">
        <title>Complete genome of Phlyctema vagabunda strain 19-DSS-EL-015.</title>
        <authorList>
            <person name="Fiorenzani C."/>
        </authorList>
    </citation>
    <scope>NUCLEOTIDE SEQUENCE [LARGE SCALE GENOMIC DNA]</scope>
    <source>
        <strain evidence="3 4">19-DSS-EL-015</strain>
    </source>
</reference>
<sequence length="713" mass="76389">MSSEGAVDAPTRDEEQPEPTTFTLNVVSPSVGVSGPLIFPHISATTTIGQLKAKIRDALPTRPSDDHQRLIHRGRLLANEADTMNVIFGQDTLANPEAQTLHLVLRPSTHDAPPAQPNQAAQVQVPTPPALAQVPPPPQRLPPQLAHGSDMAQQLPGFQHIQQQAHMFHNNNLQAVMTARLQHLQQETERIQQRLAAVDQATQLNHPLHGQENHNRQQPVFSNQHLPTPHVGQGPAGVGLPSFQNLIAQHQRERAAEGLNGAGGHPALANHSGRASPNAQIPDRSLTYTREGVGPNGERWQVTVNETTVTTPLVQPSRQSTPNAHEPSQVDLLRTLRHADRAATDRTTTPVQSDPAPGAVDQGTATPPVQAPGINATASATSATPPVTVGALPSGPAGMNTATDPVVYLLSSPNGPRALLINNSESFYTPRQLLSRNQTSGHNSHNHEIGHSNRDRTRAARRAARRNDTHENAPEAPVPLHAGNPGAGALVAQLRPHIWLLVRLIGFIWFFTSGNNSWPRIFLICSLALVVFIANTGLLNGVAEQVWGPIRRHVDRLLPLAGPEAALVPAANAVIPQAQPVPVETQGNGPGTELDPNEVAARLIEQRRQANGWFMAQVRRAEHAMLLFLASLVPGVGERHIAAREAEAVAAGEARQRQIEAANAPDPQVQEQEQEAGGDIPGAGEGENGAVADVEARHPVENQEAPVQPLIDI</sequence>
<feature type="compositionally biased region" description="Low complexity" evidence="1">
    <location>
        <begin position="376"/>
        <end position="389"/>
    </location>
</feature>
<feature type="compositionally biased region" description="Basic and acidic residues" evidence="1">
    <location>
        <begin position="445"/>
        <end position="458"/>
    </location>
</feature>
<feature type="transmembrane region" description="Helical" evidence="2">
    <location>
        <begin position="521"/>
        <end position="543"/>
    </location>
</feature>
<evidence type="ECO:0000256" key="1">
    <source>
        <dbReference type="SAM" id="MobiDB-lite"/>
    </source>
</evidence>
<dbReference type="SUPFAM" id="SSF54236">
    <property type="entry name" value="Ubiquitin-like"/>
    <property type="match status" value="1"/>
</dbReference>
<evidence type="ECO:0000313" key="4">
    <source>
        <dbReference type="Proteomes" id="UP001629113"/>
    </source>
</evidence>
<dbReference type="Gene3D" id="3.10.20.90">
    <property type="entry name" value="Phosphatidylinositol 3-kinase Catalytic Subunit, Chain A, domain 1"/>
    <property type="match status" value="1"/>
</dbReference>
<organism evidence="3 4">
    <name type="scientific">Phlyctema vagabunda</name>
    <dbReference type="NCBI Taxonomy" id="108571"/>
    <lineage>
        <taxon>Eukaryota</taxon>
        <taxon>Fungi</taxon>
        <taxon>Dikarya</taxon>
        <taxon>Ascomycota</taxon>
        <taxon>Pezizomycotina</taxon>
        <taxon>Leotiomycetes</taxon>
        <taxon>Helotiales</taxon>
        <taxon>Dermateaceae</taxon>
        <taxon>Phlyctema</taxon>
    </lineage>
</organism>
<dbReference type="PANTHER" id="PTHR12943">
    <property type="entry name" value="HOMOCYSTEINE-RESPONSIVE ENDOPLASMIC RETICULUM-RESIDENT UNIQUITIN-LIKE DOMAIN HERPUD PROTEIN FAMILY MEMBER"/>
    <property type="match status" value="1"/>
</dbReference>
<gene>
    <name evidence="3" type="ORF">PVAG01_02735</name>
</gene>
<feature type="region of interest" description="Disordered" evidence="1">
    <location>
        <begin position="436"/>
        <end position="481"/>
    </location>
</feature>
<dbReference type="InterPro" id="IPR039751">
    <property type="entry name" value="HERPUD1/2"/>
</dbReference>
<dbReference type="PANTHER" id="PTHR12943:SF27">
    <property type="entry name" value="HOMOCYSTEINE-INDUCED ENDOPLASMIC RETICULUM PROTEIN, ISOFORM A"/>
    <property type="match status" value="1"/>
</dbReference>
<comment type="caution">
    <text evidence="3">The sequence shown here is derived from an EMBL/GenBank/DDBJ whole genome shotgun (WGS) entry which is preliminary data.</text>
</comment>
<feature type="region of interest" description="Disordered" evidence="1">
    <location>
        <begin position="342"/>
        <end position="396"/>
    </location>
</feature>
<protein>
    <submittedName>
        <fullName evidence="3">Ubiquitin family protein</fullName>
    </submittedName>
</protein>
<feature type="transmembrane region" description="Helical" evidence="2">
    <location>
        <begin position="498"/>
        <end position="515"/>
    </location>
</feature>
<name>A0ABR4PRG9_9HELO</name>
<keyword evidence="4" id="KW-1185">Reference proteome</keyword>
<keyword evidence="2" id="KW-1133">Transmembrane helix</keyword>
<dbReference type="InterPro" id="IPR029071">
    <property type="entry name" value="Ubiquitin-like_domsf"/>
</dbReference>